<comment type="caution">
    <text evidence="9">The sequence shown here is derived from an EMBL/GenBank/DDBJ whole genome shotgun (WGS) entry which is preliminary data.</text>
</comment>
<evidence type="ECO:0000256" key="3">
    <source>
        <dbReference type="ARBA" id="ARBA00022475"/>
    </source>
</evidence>
<feature type="transmembrane region" description="Helical" evidence="7">
    <location>
        <begin position="334"/>
        <end position="355"/>
    </location>
</feature>
<evidence type="ECO:0000256" key="7">
    <source>
        <dbReference type="SAM" id="Phobius"/>
    </source>
</evidence>
<keyword evidence="10" id="KW-1185">Reference proteome</keyword>
<evidence type="ECO:0000313" key="9">
    <source>
        <dbReference type="EMBL" id="MVU77041.1"/>
    </source>
</evidence>
<feature type="domain" description="Major facilitator superfamily (MFS) profile" evidence="8">
    <location>
        <begin position="44"/>
        <end position="525"/>
    </location>
</feature>
<reference evidence="9 10" key="1">
    <citation type="submission" date="2019-12" db="EMBL/GenBank/DDBJ databases">
        <title>Nocardia sp. nov. ET3-3 isolated from soil.</title>
        <authorList>
            <person name="Kanchanasin P."/>
            <person name="Tanasupawat S."/>
            <person name="Yuki M."/>
            <person name="Kudo T."/>
        </authorList>
    </citation>
    <scope>NUCLEOTIDE SEQUENCE [LARGE SCALE GENOMIC DNA]</scope>
    <source>
        <strain evidence="9 10">ET3-3</strain>
    </source>
</reference>
<dbReference type="PANTHER" id="PTHR42718">
    <property type="entry name" value="MAJOR FACILITATOR SUPERFAMILY MULTIDRUG TRANSPORTER MFSC"/>
    <property type="match status" value="1"/>
</dbReference>
<accession>A0A7K1URS5</accession>
<dbReference type="Proteomes" id="UP000466794">
    <property type="component" value="Unassembled WGS sequence"/>
</dbReference>
<evidence type="ECO:0000256" key="6">
    <source>
        <dbReference type="ARBA" id="ARBA00023136"/>
    </source>
</evidence>
<keyword evidence="3" id="KW-1003">Cell membrane</keyword>
<dbReference type="GO" id="GO:0022857">
    <property type="term" value="F:transmembrane transporter activity"/>
    <property type="evidence" value="ECO:0007669"/>
    <property type="project" value="InterPro"/>
</dbReference>
<feature type="transmembrane region" description="Helical" evidence="7">
    <location>
        <begin position="389"/>
        <end position="413"/>
    </location>
</feature>
<keyword evidence="2" id="KW-0813">Transport</keyword>
<keyword evidence="6 7" id="KW-0472">Membrane</keyword>
<dbReference type="SUPFAM" id="SSF103473">
    <property type="entry name" value="MFS general substrate transporter"/>
    <property type="match status" value="1"/>
</dbReference>
<dbReference type="InterPro" id="IPR020846">
    <property type="entry name" value="MFS_dom"/>
</dbReference>
<feature type="transmembrane region" description="Helical" evidence="7">
    <location>
        <begin position="110"/>
        <end position="127"/>
    </location>
</feature>
<sequence>MELRPSSSAQAHPLSKGSFAVDSSVVQPAAPERSDRAGRREWIGLGVLALACLVYAMDLTVLHLAVPQISETLHPSSTQLLWIIDVYGFMLAGLLITMGTLGDRIGRRRLLLLGGALFGVVSVVAAFSPTAEFLIGCRALLGIAGATIAPSTLSLIFNMFRDPRQRSLAVGTWVSAFSAGGVVGPLLGGVLLEHFWWGSVFLLAVPVMVLLLILGPRVLPEFRDPEAGRLDLISAALSVVTMISLVLAMKQVAQDGVGTLPLIAVAVGLTAGALFVRRQRTRPDPMLDLSLFRLGAFRTSLGINVIAIFVAFGYFLFVAQYFQLVLDLTPMQAGAAMAPSSVGFIVGSQAAPHLVRAVRPAYLIGGGMILAALGLLMLTRLSVDGGPLLAVIASLLIALGLAPVFGITTELIVGSAPPEQAGAASGVSETGAELGGALGISILGSISLAIYRADLSDSLPQQLPGADSVRETLGEAVQVATTLPHDVGTAVLAAARAAFIHGVHITAGVAAVGAIAVGVLAVARLRHVPAGELSGSHGHD</sequence>
<name>A0A7K1URS5_9NOCA</name>
<dbReference type="Gene3D" id="1.20.1720.10">
    <property type="entry name" value="Multidrug resistance protein D"/>
    <property type="match status" value="2"/>
</dbReference>
<comment type="subcellular location">
    <subcellularLocation>
        <location evidence="1">Cell membrane</location>
        <topology evidence="1">Multi-pass membrane protein</topology>
    </subcellularLocation>
</comment>
<evidence type="ECO:0000256" key="5">
    <source>
        <dbReference type="ARBA" id="ARBA00022989"/>
    </source>
</evidence>
<dbReference type="InterPro" id="IPR036259">
    <property type="entry name" value="MFS_trans_sf"/>
</dbReference>
<feature type="transmembrane region" description="Helical" evidence="7">
    <location>
        <begin position="78"/>
        <end position="98"/>
    </location>
</feature>
<protein>
    <submittedName>
        <fullName evidence="9">MFS transporter</fullName>
    </submittedName>
</protein>
<keyword evidence="5 7" id="KW-1133">Transmembrane helix</keyword>
<feature type="transmembrane region" description="Helical" evidence="7">
    <location>
        <begin position="362"/>
        <end position="383"/>
    </location>
</feature>
<dbReference type="InterPro" id="IPR011701">
    <property type="entry name" value="MFS"/>
</dbReference>
<dbReference type="Pfam" id="PF07690">
    <property type="entry name" value="MFS_1"/>
    <property type="match status" value="1"/>
</dbReference>
<dbReference type="PANTHER" id="PTHR42718:SF47">
    <property type="entry name" value="METHYL VIOLOGEN RESISTANCE PROTEIN SMVA"/>
    <property type="match status" value="1"/>
</dbReference>
<dbReference type="GO" id="GO:0005886">
    <property type="term" value="C:plasma membrane"/>
    <property type="evidence" value="ECO:0007669"/>
    <property type="project" value="UniProtKB-SubCell"/>
</dbReference>
<evidence type="ECO:0000313" key="10">
    <source>
        <dbReference type="Proteomes" id="UP000466794"/>
    </source>
</evidence>
<feature type="transmembrane region" description="Helical" evidence="7">
    <location>
        <begin position="259"/>
        <end position="276"/>
    </location>
</feature>
<feature type="transmembrane region" description="Helical" evidence="7">
    <location>
        <begin position="227"/>
        <end position="247"/>
    </location>
</feature>
<evidence type="ECO:0000256" key="4">
    <source>
        <dbReference type="ARBA" id="ARBA00022692"/>
    </source>
</evidence>
<dbReference type="CDD" id="cd17321">
    <property type="entry name" value="MFS_MMR_MDR_like"/>
    <property type="match status" value="1"/>
</dbReference>
<feature type="transmembrane region" description="Helical" evidence="7">
    <location>
        <begin position="168"/>
        <end position="188"/>
    </location>
</feature>
<feature type="transmembrane region" description="Helical" evidence="7">
    <location>
        <begin position="498"/>
        <end position="523"/>
    </location>
</feature>
<feature type="transmembrane region" description="Helical" evidence="7">
    <location>
        <begin position="434"/>
        <end position="453"/>
    </location>
</feature>
<dbReference type="PROSITE" id="PS50850">
    <property type="entry name" value="MFS"/>
    <property type="match status" value="1"/>
</dbReference>
<dbReference type="EMBL" id="WRPP01000001">
    <property type="protein sequence ID" value="MVU77041.1"/>
    <property type="molecule type" value="Genomic_DNA"/>
</dbReference>
<feature type="transmembrane region" description="Helical" evidence="7">
    <location>
        <begin position="297"/>
        <end position="322"/>
    </location>
</feature>
<feature type="transmembrane region" description="Helical" evidence="7">
    <location>
        <begin position="42"/>
        <end position="66"/>
    </location>
</feature>
<organism evidence="9 10">
    <name type="scientific">Nocardia terrae</name>
    <dbReference type="NCBI Taxonomy" id="2675851"/>
    <lineage>
        <taxon>Bacteria</taxon>
        <taxon>Bacillati</taxon>
        <taxon>Actinomycetota</taxon>
        <taxon>Actinomycetes</taxon>
        <taxon>Mycobacteriales</taxon>
        <taxon>Nocardiaceae</taxon>
        <taxon>Nocardia</taxon>
    </lineage>
</organism>
<dbReference type="AlphaFoldDB" id="A0A7K1URS5"/>
<evidence type="ECO:0000256" key="2">
    <source>
        <dbReference type="ARBA" id="ARBA00022448"/>
    </source>
</evidence>
<keyword evidence="4 7" id="KW-0812">Transmembrane</keyword>
<evidence type="ECO:0000259" key="8">
    <source>
        <dbReference type="PROSITE" id="PS50850"/>
    </source>
</evidence>
<gene>
    <name evidence="9" type="ORF">GPX89_07240</name>
</gene>
<evidence type="ECO:0000256" key="1">
    <source>
        <dbReference type="ARBA" id="ARBA00004651"/>
    </source>
</evidence>
<feature type="transmembrane region" description="Helical" evidence="7">
    <location>
        <begin position="194"/>
        <end position="215"/>
    </location>
</feature>
<proteinExistence type="predicted"/>
<feature type="transmembrane region" description="Helical" evidence="7">
    <location>
        <begin position="133"/>
        <end position="156"/>
    </location>
</feature>